<protein>
    <submittedName>
        <fullName evidence="2">Uncharacterized protein</fullName>
    </submittedName>
</protein>
<dbReference type="InterPro" id="IPR034904">
    <property type="entry name" value="FSCA_dom_sf"/>
</dbReference>
<evidence type="ECO:0000313" key="3">
    <source>
        <dbReference type="Proteomes" id="UP000243348"/>
    </source>
</evidence>
<dbReference type="Gene3D" id="6.10.250.1280">
    <property type="match status" value="1"/>
</dbReference>
<proteinExistence type="inferred from homology"/>
<comment type="similarity">
    <text evidence="1">Belongs to the MIP18 family.</text>
</comment>
<reference evidence="2 3" key="1">
    <citation type="journal article" date="2012" name="Genome Biol. Evol.">
        <title>Nucleomorph genome sequence of the cryptophyte alga Chroomonas mesostigmatica CCMP1168 reveals lineage-specific gene loss and genome complexity.</title>
        <authorList>
            <person name="Moore C.E."/>
            <person name="Curtis B."/>
            <person name="Mills T."/>
            <person name="Tanifuji G."/>
            <person name="Archibald J.M."/>
        </authorList>
    </citation>
    <scope>NUCLEOTIDE SEQUENCE [LARGE SCALE GENOMIC DNA]</scope>
    <source>
        <strain evidence="2 3">CCMP1168</strain>
    </source>
</reference>
<evidence type="ECO:0000256" key="1">
    <source>
        <dbReference type="ARBA" id="ARBA00010381"/>
    </source>
</evidence>
<sequence>MNINYNIYNKIFSNRCLKIWAPLSIHLFYFLRNILDPEYPLKIYFLKIISFERIFIQVFSFNQTISFDFIFIPTIKKCSLSPLLGIFLENKIYKIQIAKKLSEILPKIWNWAFFFEMPFYSHTKSFVITKQLNDKERITSALENCSIRRTIKKCSQKI</sequence>
<dbReference type="PANTHER" id="PTHR12377">
    <property type="entry name" value="CYTOSOLIC IRON-SULFUR ASSEMBLY COMPONENT 2B-RELATED"/>
    <property type="match status" value="1"/>
</dbReference>
<accession>J7GA07</accession>
<name>J7GA07_9CRYP</name>
<dbReference type="InterPro" id="IPR039796">
    <property type="entry name" value="MIP18"/>
</dbReference>
<dbReference type="Proteomes" id="UP000243348">
    <property type="component" value="Nucleomorph 1"/>
</dbReference>
<organism evidence="2 3">
    <name type="scientific">Chroomonas mesostigmatica CCMP1168</name>
    <dbReference type="NCBI Taxonomy" id="1195612"/>
    <lineage>
        <taxon>Eukaryota</taxon>
        <taxon>Cryptophyceae</taxon>
        <taxon>Pyrenomonadales</taxon>
        <taxon>Chroomonadaceae</taxon>
        <taxon>Chroomonas</taxon>
    </lineage>
</organism>
<dbReference type="Gene3D" id="3.30.300.130">
    <property type="entry name" value="Fe-S cluster assembly (FSCA)"/>
    <property type="match status" value="1"/>
</dbReference>
<geneLocation type="nucleomorph" evidence="2"/>
<evidence type="ECO:0000313" key="2">
    <source>
        <dbReference type="EMBL" id="AFP65320.1"/>
    </source>
</evidence>
<dbReference type="EMBL" id="CP003680">
    <property type="protein sequence ID" value="AFP65320.1"/>
    <property type="molecule type" value="Genomic_DNA"/>
</dbReference>
<dbReference type="PANTHER" id="PTHR12377:SF0">
    <property type="entry name" value="CYTOSOLIC IRON-SULFUR ASSEMBLY COMPONENT 2B"/>
    <property type="match status" value="1"/>
</dbReference>
<keyword evidence="2" id="KW-0542">Nucleomorph</keyword>
<gene>
    <name evidence="2" type="ORF">CMESO_129</name>
</gene>
<dbReference type="AlphaFoldDB" id="J7GA07"/>
<dbReference type="GO" id="GO:0051604">
    <property type="term" value="P:protein maturation"/>
    <property type="evidence" value="ECO:0007669"/>
    <property type="project" value="InterPro"/>
</dbReference>